<evidence type="ECO:0000256" key="1">
    <source>
        <dbReference type="ARBA" id="ARBA00004651"/>
    </source>
</evidence>
<evidence type="ECO:0000256" key="6">
    <source>
        <dbReference type="ARBA" id="ARBA00023136"/>
    </source>
</evidence>
<organism evidence="10 11">
    <name type="scientific">Kineothrix sedimenti</name>
    <dbReference type="NCBI Taxonomy" id="3123317"/>
    <lineage>
        <taxon>Bacteria</taxon>
        <taxon>Bacillati</taxon>
        <taxon>Bacillota</taxon>
        <taxon>Clostridia</taxon>
        <taxon>Lachnospirales</taxon>
        <taxon>Lachnospiraceae</taxon>
        <taxon>Kineothrix</taxon>
    </lineage>
</organism>
<feature type="domain" description="ABC transmembrane type-1" evidence="9">
    <location>
        <begin position="20"/>
        <end position="293"/>
    </location>
</feature>
<dbReference type="InterPro" id="IPR039421">
    <property type="entry name" value="Type_1_exporter"/>
</dbReference>
<proteinExistence type="predicted"/>
<feature type="transmembrane region" description="Helical" evidence="7">
    <location>
        <begin position="132"/>
        <end position="155"/>
    </location>
</feature>
<dbReference type="InterPro" id="IPR027417">
    <property type="entry name" value="P-loop_NTPase"/>
</dbReference>
<evidence type="ECO:0000256" key="7">
    <source>
        <dbReference type="SAM" id="Phobius"/>
    </source>
</evidence>
<dbReference type="RefSeq" id="WP_342759356.1">
    <property type="nucleotide sequence ID" value="NZ_CP146256.1"/>
</dbReference>
<dbReference type="InterPro" id="IPR036640">
    <property type="entry name" value="ABC1_TM_sf"/>
</dbReference>
<dbReference type="InterPro" id="IPR011527">
    <property type="entry name" value="ABC1_TM_dom"/>
</dbReference>
<keyword evidence="4 10" id="KW-0067">ATP-binding</keyword>
<keyword evidence="5 7" id="KW-1133">Transmembrane helix</keyword>
<evidence type="ECO:0000259" key="9">
    <source>
        <dbReference type="PROSITE" id="PS50929"/>
    </source>
</evidence>
<dbReference type="Gene3D" id="1.20.1560.10">
    <property type="entry name" value="ABC transporter type 1, transmembrane domain"/>
    <property type="match status" value="1"/>
</dbReference>
<keyword evidence="2 7" id="KW-0812">Transmembrane</keyword>
<sequence>MLKKVLILTDRSDKELKKSILASFLAQLSLSLPVMILMMTFMEILQPFWGKEVGWWKLWVLAFSSIAVVALVFVVHRYEYGKTYVTAYEAAEEKRTTLAEYLRKLPLSYFGKKDLTEITINMMSDCGTIEQSFSSIIPAFGGTMLNLLLTCTLLAVFEWRMALAIFISVPVSFGFLLLCRKTHDYIGKMHLQSKLDASEQMQEYLEGIKVIKAFGLGGDKFKSLENAYRNLMKISTKTETVNGALTTVSMMMLRFGIPLTIFAGLNLVVSESLALPYFLMFLIFSSRIYSSLSTPLALWRDLLYAMLSIRRLHSVYEEKTMGGSDTLTLTHYTIELDNVSFGYQNKLVIKDVSFCIPQGKVTALVGPSGSGKSTISKLIARFWDINAGSIRIGGTDIRDIDPEHLFTWISFVFQDVVLFNDTIYNNIAIGKAGASKEEVEEAARRANCHEFVSRLPDRYDTLVGENGNTLSGGERQRISIARALLKDAPIILLDEATASLDPENELEIQGALSQLIKNKTVVVIAHRLRTIAGADNIVVLENGKVVQQGAGAELLKTGGLYARLFGIQQDNAEWSLES</sequence>
<feature type="transmembrane region" description="Helical" evidence="7">
    <location>
        <begin position="54"/>
        <end position="75"/>
    </location>
</feature>
<reference evidence="10 11" key="1">
    <citation type="submission" date="2024-02" db="EMBL/GenBank/DDBJ databases">
        <title>Bacterial strain from lacustrine sediment.</title>
        <authorList>
            <person name="Petit C."/>
            <person name="Fadhlaoui K."/>
        </authorList>
    </citation>
    <scope>NUCLEOTIDE SEQUENCE [LARGE SCALE GENOMIC DNA]</scope>
    <source>
        <strain evidence="10 11">IPX-CK</strain>
    </source>
</reference>
<feature type="transmembrane region" description="Helical" evidence="7">
    <location>
        <begin position="161"/>
        <end position="179"/>
    </location>
</feature>
<keyword evidence="11" id="KW-1185">Reference proteome</keyword>
<keyword evidence="6 7" id="KW-0472">Membrane</keyword>
<dbReference type="PROSITE" id="PS50893">
    <property type="entry name" value="ABC_TRANSPORTER_2"/>
    <property type="match status" value="1"/>
</dbReference>
<feature type="domain" description="ABC transporter" evidence="8">
    <location>
        <begin position="334"/>
        <end position="567"/>
    </location>
</feature>
<dbReference type="PROSITE" id="PS50929">
    <property type="entry name" value="ABC_TM1F"/>
    <property type="match status" value="1"/>
</dbReference>
<dbReference type="InterPro" id="IPR003439">
    <property type="entry name" value="ABC_transporter-like_ATP-bd"/>
</dbReference>
<evidence type="ECO:0000256" key="3">
    <source>
        <dbReference type="ARBA" id="ARBA00022741"/>
    </source>
</evidence>
<feature type="transmembrane region" description="Helical" evidence="7">
    <location>
        <begin position="259"/>
        <end position="284"/>
    </location>
</feature>
<evidence type="ECO:0000313" key="11">
    <source>
        <dbReference type="Proteomes" id="UP001451571"/>
    </source>
</evidence>
<dbReference type="Pfam" id="PF00664">
    <property type="entry name" value="ABC_membrane"/>
    <property type="match status" value="1"/>
</dbReference>
<evidence type="ECO:0000256" key="4">
    <source>
        <dbReference type="ARBA" id="ARBA00022840"/>
    </source>
</evidence>
<dbReference type="GO" id="GO:0005524">
    <property type="term" value="F:ATP binding"/>
    <property type="evidence" value="ECO:0007669"/>
    <property type="project" value="UniProtKB-KW"/>
</dbReference>
<dbReference type="PANTHER" id="PTHR24221:SF397">
    <property type="entry name" value="ABC TRANSPORTER, ATP-BINDING TRANSMEMBRANE PROTEIN"/>
    <property type="match status" value="1"/>
</dbReference>
<dbReference type="InterPro" id="IPR017871">
    <property type="entry name" value="ABC_transporter-like_CS"/>
</dbReference>
<name>A0ABZ3EZU0_9FIRM</name>
<dbReference type="Proteomes" id="UP001451571">
    <property type="component" value="Chromosome"/>
</dbReference>
<feature type="transmembrane region" description="Helical" evidence="7">
    <location>
        <begin position="20"/>
        <end position="42"/>
    </location>
</feature>
<keyword evidence="3" id="KW-0547">Nucleotide-binding</keyword>
<dbReference type="Pfam" id="PF00005">
    <property type="entry name" value="ABC_tran"/>
    <property type="match status" value="1"/>
</dbReference>
<protein>
    <submittedName>
        <fullName evidence="10">ABC transporter ATP-binding protein</fullName>
    </submittedName>
</protein>
<evidence type="ECO:0000313" key="10">
    <source>
        <dbReference type="EMBL" id="XAH75783.1"/>
    </source>
</evidence>
<evidence type="ECO:0000256" key="2">
    <source>
        <dbReference type="ARBA" id="ARBA00022692"/>
    </source>
</evidence>
<comment type="subcellular location">
    <subcellularLocation>
        <location evidence="1">Cell membrane</location>
        <topology evidence="1">Multi-pass membrane protein</topology>
    </subcellularLocation>
</comment>
<gene>
    <name evidence="10" type="ORF">V6984_08535</name>
</gene>
<dbReference type="SUPFAM" id="SSF52540">
    <property type="entry name" value="P-loop containing nucleoside triphosphate hydrolases"/>
    <property type="match status" value="1"/>
</dbReference>
<dbReference type="InterPro" id="IPR003593">
    <property type="entry name" value="AAA+_ATPase"/>
</dbReference>
<dbReference type="PANTHER" id="PTHR24221">
    <property type="entry name" value="ATP-BINDING CASSETTE SUB-FAMILY B"/>
    <property type="match status" value="1"/>
</dbReference>
<dbReference type="EMBL" id="CP146256">
    <property type="protein sequence ID" value="XAH75783.1"/>
    <property type="molecule type" value="Genomic_DNA"/>
</dbReference>
<dbReference type="PROSITE" id="PS00211">
    <property type="entry name" value="ABC_TRANSPORTER_1"/>
    <property type="match status" value="1"/>
</dbReference>
<evidence type="ECO:0000259" key="8">
    <source>
        <dbReference type="PROSITE" id="PS50893"/>
    </source>
</evidence>
<dbReference type="SMART" id="SM00382">
    <property type="entry name" value="AAA"/>
    <property type="match status" value="1"/>
</dbReference>
<evidence type="ECO:0000256" key="5">
    <source>
        <dbReference type="ARBA" id="ARBA00022989"/>
    </source>
</evidence>
<accession>A0ABZ3EZU0</accession>
<dbReference type="SUPFAM" id="SSF90123">
    <property type="entry name" value="ABC transporter transmembrane region"/>
    <property type="match status" value="1"/>
</dbReference>
<dbReference type="Gene3D" id="3.40.50.300">
    <property type="entry name" value="P-loop containing nucleotide triphosphate hydrolases"/>
    <property type="match status" value="1"/>
</dbReference>